<dbReference type="EMBL" id="ML121541">
    <property type="protein sequence ID" value="RPB24624.1"/>
    <property type="molecule type" value="Genomic_DNA"/>
</dbReference>
<name>A0A3N4LP10_9PEZI</name>
<organism evidence="1 2">
    <name type="scientific">Terfezia boudieri ATCC MYA-4762</name>
    <dbReference type="NCBI Taxonomy" id="1051890"/>
    <lineage>
        <taxon>Eukaryota</taxon>
        <taxon>Fungi</taxon>
        <taxon>Dikarya</taxon>
        <taxon>Ascomycota</taxon>
        <taxon>Pezizomycotina</taxon>
        <taxon>Pezizomycetes</taxon>
        <taxon>Pezizales</taxon>
        <taxon>Pezizaceae</taxon>
        <taxon>Terfezia</taxon>
    </lineage>
</organism>
<dbReference type="InParanoid" id="A0A3N4LP10"/>
<proteinExistence type="predicted"/>
<keyword evidence="2" id="KW-1185">Reference proteome</keyword>
<reference evidence="1 2" key="1">
    <citation type="journal article" date="2018" name="Nat. Ecol. Evol.">
        <title>Pezizomycetes genomes reveal the molecular basis of ectomycorrhizal truffle lifestyle.</title>
        <authorList>
            <person name="Murat C."/>
            <person name="Payen T."/>
            <person name="Noel B."/>
            <person name="Kuo A."/>
            <person name="Morin E."/>
            <person name="Chen J."/>
            <person name="Kohler A."/>
            <person name="Krizsan K."/>
            <person name="Balestrini R."/>
            <person name="Da Silva C."/>
            <person name="Montanini B."/>
            <person name="Hainaut M."/>
            <person name="Levati E."/>
            <person name="Barry K.W."/>
            <person name="Belfiori B."/>
            <person name="Cichocki N."/>
            <person name="Clum A."/>
            <person name="Dockter R.B."/>
            <person name="Fauchery L."/>
            <person name="Guy J."/>
            <person name="Iotti M."/>
            <person name="Le Tacon F."/>
            <person name="Lindquist E.A."/>
            <person name="Lipzen A."/>
            <person name="Malagnac F."/>
            <person name="Mello A."/>
            <person name="Molinier V."/>
            <person name="Miyauchi S."/>
            <person name="Poulain J."/>
            <person name="Riccioni C."/>
            <person name="Rubini A."/>
            <person name="Sitrit Y."/>
            <person name="Splivallo R."/>
            <person name="Traeger S."/>
            <person name="Wang M."/>
            <person name="Zifcakova L."/>
            <person name="Wipf D."/>
            <person name="Zambonelli A."/>
            <person name="Paolocci F."/>
            <person name="Nowrousian M."/>
            <person name="Ottonello S."/>
            <person name="Baldrian P."/>
            <person name="Spatafora J.W."/>
            <person name="Henrissat B."/>
            <person name="Nagy L.G."/>
            <person name="Aury J.M."/>
            <person name="Wincker P."/>
            <person name="Grigoriev I.V."/>
            <person name="Bonfante P."/>
            <person name="Martin F.M."/>
        </authorList>
    </citation>
    <scope>NUCLEOTIDE SEQUENCE [LARGE SCALE GENOMIC DNA]</scope>
    <source>
        <strain evidence="1 2">ATCC MYA-4762</strain>
    </source>
</reference>
<accession>A0A3N4LP10</accession>
<dbReference type="AlphaFoldDB" id="A0A3N4LP10"/>
<dbReference type="Proteomes" id="UP000267821">
    <property type="component" value="Unassembled WGS sequence"/>
</dbReference>
<evidence type="ECO:0000313" key="2">
    <source>
        <dbReference type="Proteomes" id="UP000267821"/>
    </source>
</evidence>
<evidence type="ECO:0000313" key="1">
    <source>
        <dbReference type="EMBL" id="RPB24624.1"/>
    </source>
</evidence>
<gene>
    <name evidence="1" type="ORF">L211DRAFT_179430</name>
</gene>
<protein>
    <submittedName>
        <fullName evidence="1">Uncharacterized protein</fullName>
    </submittedName>
</protein>
<sequence length="103" mass="11294">MRAACHLGLCRRAAMIRLPLAACIRLLFLRAGDILSFRALPGRPLRRGRHSQTKTKRCLRGPSITGGLPAAYAFFALPPRQSVTMVVLRGPFVSCMLFPLCSA</sequence>